<dbReference type="PRINTS" id="PR00035">
    <property type="entry name" value="HTHGNTR"/>
</dbReference>
<evidence type="ECO:0000256" key="2">
    <source>
        <dbReference type="ARBA" id="ARBA00023125"/>
    </source>
</evidence>
<sequence>MAATRFHQINRPQRLSDAVGSALEKRIRSGALKPGERLPTEAQLGAQFAVSRAVVREAVARLKAEGLVESRQGSGVFVATRPGAAAFRMNAGLPASAHDARDVFELRLIVEAAAAERAAVRHTPESLTQIGEALAAMDVAMESVADSGDGAGADDAFHCAVAAASGNPLIHRFIEFVSQEFSGSRQPTWSRDGRDGGLAQASQNEHRALFEAIAAGDPAAARAAAERHIVSAAGRLGVMLSPRVSGPNNEEET</sequence>
<dbReference type="PANTHER" id="PTHR43537">
    <property type="entry name" value="TRANSCRIPTIONAL REGULATOR, GNTR FAMILY"/>
    <property type="match status" value="1"/>
</dbReference>
<name>A0ABQ6F783_9RHOO</name>
<dbReference type="Pfam" id="PF00392">
    <property type="entry name" value="GntR"/>
    <property type="match status" value="1"/>
</dbReference>
<dbReference type="EMBL" id="BSPX01000001">
    <property type="protein sequence ID" value="GLT20656.1"/>
    <property type="molecule type" value="Genomic_DNA"/>
</dbReference>
<dbReference type="Proteomes" id="UP001157167">
    <property type="component" value="Unassembled WGS sequence"/>
</dbReference>
<keyword evidence="6" id="KW-1185">Reference proteome</keyword>
<evidence type="ECO:0000259" key="4">
    <source>
        <dbReference type="PROSITE" id="PS50949"/>
    </source>
</evidence>
<dbReference type="InterPro" id="IPR036390">
    <property type="entry name" value="WH_DNA-bd_sf"/>
</dbReference>
<comment type="caution">
    <text evidence="5">The sequence shown here is derived from an EMBL/GenBank/DDBJ whole genome shotgun (WGS) entry which is preliminary data.</text>
</comment>
<keyword evidence="3" id="KW-0804">Transcription</keyword>
<dbReference type="Gene3D" id="1.10.10.10">
    <property type="entry name" value="Winged helix-like DNA-binding domain superfamily/Winged helix DNA-binding domain"/>
    <property type="match status" value="1"/>
</dbReference>
<evidence type="ECO:0000256" key="3">
    <source>
        <dbReference type="ARBA" id="ARBA00023163"/>
    </source>
</evidence>
<gene>
    <name evidence="5" type="ORF">GCM10007933_01070</name>
</gene>
<dbReference type="PANTHER" id="PTHR43537:SF24">
    <property type="entry name" value="GLUCONATE OPERON TRANSCRIPTIONAL REPRESSOR"/>
    <property type="match status" value="1"/>
</dbReference>
<feature type="domain" description="HTH gntR-type" evidence="4">
    <location>
        <begin position="13"/>
        <end position="81"/>
    </location>
</feature>
<dbReference type="Gene3D" id="1.20.120.530">
    <property type="entry name" value="GntR ligand-binding domain-like"/>
    <property type="match status" value="1"/>
</dbReference>
<dbReference type="Pfam" id="PF07729">
    <property type="entry name" value="FCD"/>
    <property type="match status" value="1"/>
</dbReference>
<dbReference type="PROSITE" id="PS50949">
    <property type="entry name" value="HTH_GNTR"/>
    <property type="match status" value="1"/>
</dbReference>
<dbReference type="SUPFAM" id="SSF46785">
    <property type="entry name" value="Winged helix' DNA-binding domain"/>
    <property type="match status" value="1"/>
</dbReference>
<keyword evidence="2" id="KW-0238">DNA-binding</keyword>
<reference evidence="6" key="1">
    <citation type="journal article" date="2019" name="Int. J. Syst. Evol. Microbiol.">
        <title>The Global Catalogue of Microorganisms (GCM) 10K type strain sequencing project: providing services to taxonomists for standard genome sequencing and annotation.</title>
        <authorList>
            <consortium name="The Broad Institute Genomics Platform"/>
            <consortium name="The Broad Institute Genome Sequencing Center for Infectious Disease"/>
            <person name="Wu L."/>
            <person name="Ma J."/>
        </authorList>
    </citation>
    <scope>NUCLEOTIDE SEQUENCE [LARGE SCALE GENOMIC DNA]</scope>
    <source>
        <strain evidence="6">NBRC 102407</strain>
    </source>
</reference>
<organism evidence="5 6">
    <name type="scientific">Zoogloea oryzae</name>
    <dbReference type="NCBI Taxonomy" id="310767"/>
    <lineage>
        <taxon>Bacteria</taxon>
        <taxon>Pseudomonadati</taxon>
        <taxon>Pseudomonadota</taxon>
        <taxon>Betaproteobacteria</taxon>
        <taxon>Rhodocyclales</taxon>
        <taxon>Zoogloeaceae</taxon>
        <taxon>Zoogloea</taxon>
    </lineage>
</organism>
<dbReference type="InterPro" id="IPR000524">
    <property type="entry name" value="Tscrpt_reg_HTH_GntR"/>
</dbReference>
<dbReference type="SUPFAM" id="SSF48008">
    <property type="entry name" value="GntR ligand-binding domain-like"/>
    <property type="match status" value="1"/>
</dbReference>
<dbReference type="InterPro" id="IPR011711">
    <property type="entry name" value="GntR_C"/>
</dbReference>
<dbReference type="RefSeq" id="WP_284186264.1">
    <property type="nucleotide sequence ID" value="NZ_BSPX01000001.1"/>
</dbReference>
<dbReference type="SMART" id="SM00345">
    <property type="entry name" value="HTH_GNTR"/>
    <property type="match status" value="1"/>
</dbReference>
<dbReference type="InterPro" id="IPR036388">
    <property type="entry name" value="WH-like_DNA-bd_sf"/>
</dbReference>
<dbReference type="CDD" id="cd07377">
    <property type="entry name" value="WHTH_GntR"/>
    <property type="match status" value="1"/>
</dbReference>
<keyword evidence="1" id="KW-0805">Transcription regulation</keyword>
<evidence type="ECO:0000256" key="1">
    <source>
        <dbReference type="ARBA" id="ARBA00023015"/>
    </source>
</evidence>
<dbReference type="SMART" id="SM00895">
    <property type="entry name" value="FCD"/>
    <property type="match status" value="1"/>
</dbReference>
<accession>A0ABQ6F783</accession>
<evidence type="ECO:0000313" key="5">
    <source>
        <dbReference type="EMBL" id="GLT20656.1"/>
    </source>
</evidence>
<proteinExistence type="predicted"/>
<evidence type="ECO:0000313" key="6">
    <source>
        <dbReference type="Proteomes" id="UP001157167"/>
    </source>
</evidence>
<dbReference type="InterPro" id="IPR008920">
    <property type="entry name" value="TF_FadR/GntR_C"/>
</dbReference>
<protein>
    <submittedName>
        <fullName evidence="5">GntR family transcriptional regulator</fullName>
    </submittedName>
</protein>